<evidence type="ECO:0000256" key="6">
    <source>
        <dbReference type="ARBA" id="ARBA00022692"/>
    </source>
</evidence>
<dbReference type="InterPro" id="IPR027995">
    <property type="entry name" value="Galactosyl_T_N"/>
</dbReference>
<dbReference type="SUPFAM" id="SSF53448">
    <property type="entry name" value="Nucleotide-diphospho-sugar transferases"/>
    <property type="match status" value="1"/>
</dbReference>
<feature type="domain" description="Galactosyltransferase N-terminal" evidence="12">
    <location>
        <begin position="3"/>
        <end position="27"/>
    </location>
</feature>
<dbReference type="UniPathway" id="UPA00378"/>
<evidence type="ECO:0000313" key="14">
    <source>
        <dbReference type="Proteomes" id="UP000594262"/>
    </source>
</evidence>
<dbReference type="Proteomes" id="UP000594262">
    <property type="component" value="Unplaced"/>
</dbReference>
<organism evidence="13 14">
    <name type="scientific">Clytia hemisphaerica</name>
    <dbReference type="NCBI Taxonomy" id="252671"/>
    <lineage>
        <taxon>Eukaryota</taxon>
        <taxon>Metazoa</taxon>
        <taxon>Cnidaria</taxon>
        <taxon>Hydrozoa</taxon>
        <taxon>Hydroidolina</taxon>
        <taxon>Leptothecata</taxon>
        <taxon>Obeliida</taxon>
        <taxon>Clytiidae</taxon>
        <taxon>Clytia</taxon>
    </lineage>
</organism>
<feature type="domain" description="Galactosyltransferase C-terminal" evidence="11">
    <location>
        <begin position="31"/>
        <end position="108"/>
    </location>
</feature>
<dbReference type="GO" id="GO:0005794">
    <property type="term" value="C:Golgi apparatus"/>
    <property type="evidence" value="ECO:0007669"/>
    <property type="project" value="TreeGrafter"/>
</dbReference>
<sequence length="175" mass="20771">MNKEFDCFIFTDIDLLPENDHNYYGCPRSPRHMSVAIDTFNYKLPYGIIFGGVGAWYKEDFEKINGYSMAYWGWGGEDDDLFYRVHHAKLKFNRAPVEIGRYKMVKVHHFRSSKPNPIRVELLRNSTQRMYSDGLNTLRYKLKNISELPLYTLVQIEFKKELYFKDGKYIAKVLN</sequence>
<evidence type="ECO:0000256" key="10">
    <source>
        <dbReference type="ARBA" id="ARBA00023180"/>
    </source>
</evidence>
<dbReference type="InterPro" id="IPR027791">
    <property type="entry name" value="Galactosyl_T_C"/>
</dbReference>
<keyword evidence="9" id="KW-0472">Membrane</keyword>
<dbReference type="GO" id="GO:0005975">
    <property type="term" value="P:carbohydrate metabolic process"/>
    <property type="evidence" value="ECO:0007669"/>
    <property type="project" value="InterPro"/>
</dbReference>
<dbReference type="GO" id="GO:0016020">
    <property type="term" value="C:membrane"/>
    <property type="evidence" value="ECO:0007669"/>
    <property type="project" value="UniProtKB-SubCell"/>
</dbReference>
<evidence type="ECO:0000259" key="11">
    <source>
        <dbReference type="Pfam" id="PF02709"/>
    </source>
</evidence>
<dbReference type="Gene3D" id="3.90.550.10">
    <property type="entry name" value="Spore Coat Polysaccharide Biosynthesis Protein SpsA, Chain A"/>
    <property type="match status" value="1"/>
</dbReference>
<evidence type="ECO:0000259" key="12">
    <source>
        <dbReference type="Pfam" id="PF13733"/>
    </source>
</evidence>
<keyword evidence="8" id="KW-1133">Transmembrane helix</keyword>
<reference evidence="13" key="1">
    <citation type="submission" date="2021-01" db="UniProtKB">
        <authorList>
            <consortium name="EnsemblMetazoa"/>
        </authorList>
    </citation>
    <scope>IDENTIFICATION</scope>
</reference>
<accession>A0A7M5XHR0</accession>
<evidence type="ECO:0000256" key="3">
    <source>
        <dbReference type="ARBA" id="ARBA00005735"/>
    </source>
</evidence>
<evidence type="ECO:0000256" key="5">
    <source>
        <dbReference type="ARBA" id="ARBA00022679"/>
    </source>
</evidence>
<dbReference type="PANTHER" id="PTHR19300:SF57">
    <property type="entry name" value="BETA-1,4-N-ACETYLGALACTOSAMINYLTRANSFERASE"/>
    <property type="match status" value="1"/>
</dbReference>
<keyword evidence="10" id="KW-0325">Glycoprotein</keyword>
<proteinExistence type="inferred from homology"/>
<dbReference type="Pfam" id="PF13733">
    <property type="entry name" value="Glyco_transf_7N"/>
    <property type="match status" value="1"/>
</dbReference>
<dbReference type="InterPro" id="IPR029044">
    <property type="entry name" value="Nucleotide-diphossugar_trans"/>
</dbReference>
<dbReference type="InterPro" id="IPR003859">
    <property type="entry name" value="Galactosyl_T"/>
</dbReference>
<protein>
    <submittedName>
        <fullName evidence="13">Uncharacterized protein</fullName>
    </submittedName>
</protein>
<dbReference type="AlphaFoldDB" id="A0A7M5XHR0"/>
<evidence type="ECO:0000256" key="2">
    <source>
        <dbReference type="ARBA" id="ARBA00004922"/>
    </source>
</evidence>
<dbReference type="GO" id="GO:0008378">
    <property type="term" value="F:galactosyltransferase activity"/>
    <property type="evidence" value="ECO:0007669"/>
    <property type="project" value="TreeGrafter"/>
</dbReference>
<comment type="subcellular location">
    <subcellularLocation>
        <location evidence="1">Membrane</location>
        <topology evidence="1">Single-pass type II membrane protein</topology>
    </subcellularLocation>
</comment>
<dbReference type="PRINTS" id="PR02050">
    <property type="entry name" value="B14GALTRFASE"/>
</dbReference>
<keyword evidence="14" id="KW-1185">Reference proteome</keyword>
<dbReference type="OrthoDB" id="10016069at2759"/>
<dbReference type="PANTHER" id="PTHR19300">
    <property type="entry name" value="BETA-1,4-GALACTOSYLTRANSFERASE"/>
    <property type="match status" value="1"/>
</dbReference>
<evidence type="ECO:0000313" key="13">
    <source>
        <dbReference type="EnsemblMetazoa" id="CLYHEMP023541.1"/>
    </source>
</evidence>
<evidence type="ECO:0000256" key="9">
    <source>
        <dbReference type="ARBA" id="ARBA00023136"/>
    </source>
</evidence>
<comment type="similarity">
    <text evidence="3">Belongs to the glycosyltransferase 7 family.</text>
</comment>
<evidence type="ECO:0000256" key="1">
    <source>
        <dbReference type="ARBA" id="ARBA00004606"/>
    </source>
</evidence>
<keyword evidence="5" id="KW-0808">Transferase</keyword>
<dbReference type="Pfam" id="PF02709">
    <property type="entry name" value="Glyco_transf_7C"/>
    <property type="match status" value="1"/>
</dbReference>
<evidence type="ECO:0000256" key="4">
    <source>
        <dbReference type="ARBA" id="ARBA00022676"/>
    </source>
</evidence>
<comment type="pathway">
    <text evidence="2">Protein modification; protein glycosylation.</text>
</comment>
<evidence type="ECO:0000256" key="8">
    <source>
        <dbReference type="ARBA" id="ARBA00022989"/>
    </source>
</evidence>
<keyword evidence="6" id="KW-0812">Transmembrane</keyword>
<evidence type="ECO:0000256" key="7">
    <source>
        <dbReference type="ARBA" id="ARBA00022968"/>
    </source>
</evidence>
<name>A0A7M5XHR0_9CNID</name>
<keyword evidence="7" id="KW-0735">Signal-anchor</keyword>
<dbReference type="EnsemblMetazoa" id="CLYHEMT023541.1">
    <property type="protein sequence ID" value="CLYHEMP023541.1"/>
    <property type="gene ID" value="CLYHEMG023541"/>
</dbReference>
<keyword evidence="4" id="KW-0328">Glycosyltransferase</keyword>